<evidence type="ECO:0000259" key="4">
    <source>
        <dbReference type="Pfam" id="PF00557"/>
    </source>
</evidence>
<dbReference type="InterPro" id="IPR033740">
    <property type="entry name" value="Pept_M24B"/>
</dbReference>
<dbReference type="InterPro" id="IPR032416">
    <property type="entry name" value="Peptidase_M24_C"/>
</dbReference>
<dbReference type="Pfam" id="PF00557">
    <property type="entry name" value="Peptidase_M24"/>
    <property type="match status" value="1"/>
</dbReference>
<dbReference type="SUPFAM" id="SSF53092">
    <property type="entry name" value="Creatinase/prolidase N-terminal domain"/>
    <property type="match status" value="1"/>
</dbReference>
<keyword evidence="2" id="KW-0479">Metal-binding</keyword>
<comment type="similarity">
    <text evidence="1">Belongs to the peptidase M24B family.</text>
</comment>
<feature type="domain" description="Creatinase N-terminal" evidence="5">
    <location>
        <begin position="8"/>
        <end position="134"/>
    </location>
</feature>
<sequence>MQNLIIERIVALRKEMAAEGVKAVILPRTDAHLSEYISSHWHIVRYLSGFTGSAGTMVVTDKEALLWVDSRYFLQGAQQIEGTGIILMKDGLPETPSITEYLCEHLAKGDKVGINGMLMSIDETASLRSRLNAAGIKLDVDFDPIDRIWADRPSLPSDKIFVHDEKYAGESAKAKISRILKSAAVQGAEAYFTSALDEIAWVLNIRSNDVPCNPVATSFLYLAPDGSTLFVDGAKMTSEVEAYLKDAGVAVAPYDAVLSSLAALPKDVTVLLSGSRASGAIAHVLEGRYVKGNSPVALPKAVKNDVQIAGIRQAHLRDGVAMVRSFMEIEKVVESGEKLTEMGVADILLKHRGKGDLFFDLSFESICGFGPNGAIVHYTATPESDSVITKGNLLLIDSGANYLDGTTDITRTIAIGEPTADMRHDFTLVMKGHIAIATSIFPEGTRGAQLDALARMPLWKEGKSYLHGTGHGVGHFLNVHEGPQSIRLNDTLASLTPGMLTSNEPGVYLADRYGIRCENLVLTIPYEETEFGKFYAFETITLCPFDRSLFDVSIMSDEEIEWVDNYHHTVYDRLAPLMTEEERAWLAAATRPLDR</sequence>
<keyword evidence="3" id="KW-0378">Hydrolase</keyword>
<evidence type="ECO:0000259" key="6">
    <source>
        <dbReference type="Pfam" id="PF16188"/>
    </source>
</evidence>
<dbReference type="InterPro" id="IPR000587">
    <property type="entry name" value="Creatinase_N"/>
</dbReference>
<keyword evidence="8" id="KW-1185">Reference proteome</keyword>
<keyword evidence="7" id="KW-0645">Protease</keyword>
<evidence type="ECO:0000313" key="8">
    <source>
        <dbReference type="Proteomes" id="UP000297149"/>
    </source>
</evidence>
<dbReference type="EMBL" id="CP039396">
    <property type="protein sequence ID" value="QCD42558.1"/>
    <property type="molecule type" value="Genomic_DNA"/>
</dbReference>
<dbReference type="Proteomes" id="UP000297149">
    <property type="component" value="Chromosome"/>
</dbReference>
<dbReference type="Pfam" id="PF01321">
    <property type="entry name" value="Creatinase_N"/>
    <property type="match status" value="1"/>
</dbReference>
<dbReference type="FunFam" id="3.90.230.10:FF:000009">
    <property type="entry name" value="xaa-Pro aminopeptidase 2"/>
    <property type="match status" value="1"/>
</dbReference>
<dbReference type="Gene3D" id="3.40.350.10">
    <property type="entry name" value="Creatinase/prolidase N-terminal domain"/>
    <property type="match status" value="2"/>
</dbReference>
<evidence type="ECO:0000256" key="2">
    <source>
        <dbReference type="ARBA" id="ARBA00022723"/>
    </source>
</evidence>
<evidence type="ECO:0000259" key="5">
    <source>
        <dbReference type="Pfam" id="PF01321"/>
    </source>
</evidence>
<dbReference type="InterPro" id="IPR029149">
    <property type="entry name" value="Creatin/AminoP/Spt16_N"/>
</dbReference>
<protein>
    <submittedName>
        <fullName evidence="7">Aminopeptidase P family protein</fullName>
    </submittedName>
</protein>
<dbReference type="AlphaFoldDB" id="A0A4V1D3C8"/>
<feature type="domain" description="Peptidase M24 C-terminal" evidence="6">
    <location>
        <begin position="533"/>
        <end position="593"/>
    </location>
</feature>
<dbReference type="GO" id="GO:0005737">
    <property type="term" value="C:cytoplasm"/>
    <property type="evidence" value="ECO:0007669"/>
    <property type="project" value="UniProtKB-ARBA"/>
</dbReference>
<reference evidence="8" key="1">
    <citation type="submission" date="2019-02" db="EMBL/GenBank/DDBJ databases">
        <title>Isolation and identification of novel species under the genus Muribaculum.</title>
        <authorList>
            <person name="Miyake S."/>
            <person name="Ding Y."/>
            <person name="Low A."/>
            <person name="Soh M."/>
            <person name="Seedorf H."/>
        </authorList>
    </citation>
    <scope>NUCLEOTIDE SEQUENCE [LARGE SCALE GENOMIC DNA]</scope>
    <source>
        <strain evidence="8">H5</strain>
    </source>
</reference>
<evidence type="ECO:0000313" key="7">
    <source>
        <dbReference type="EMBL" id="QCD42558.1"/>
    </source>
</evidence>
<evidence type="ECO:0000256" key="3">
    <source>
        <dbReference type="ARBA" id="ARBA00022801"/>
    </source>
</evidence>
<dbReference type="GO" id="GO:0070006">
    <property type="term" value="F:metalloaminopeptidase activity"/>
    <property type="evidence" value="ECO:0007669"/>
    <property type="project" value="InterPro"/>
</dbReference>
<proteinExistence type="inferred from homology"/>
<dbReference type="InterPro" id="IPR000994">
    <property type="entry name" value="Pept_M24"/>
</dbReference>
<dbReference type="Pfam" id="PF16189">
    <property type="entry name" value="Creatinase_N_2"/>
    <property type="match status" value="1"/>
</dbReference>
<dbReference type="PANTHER" id="PTHR43763:SF6">
    <property type="entry name" value="XAA-PRO AMINOPEPTIDASE 1"/>
    <property type="match status" value="1"/>
</dbReference>
<dbReference type="CDD" id="cd01085">
    <property type="entry name" value="APP"/>
    <property type="match status" value="1"/>
</dbReference>
<dbReference type="RefSeq" id="WP_136415702.1">
    <property type="nucleotide sequence ID" value="NZ_CP039396.1"/>
</dbReference>
<dbReference type="KEGG" id="ddb:E7747_09875"/>
<dbReference type="Gene3D" id="3.90.230.10">
    <property type="entry name" value="Creatinase/methionine aminopeptidase superfamily"/>
    <property type="match status" value="1"/>
</dbReference>
<dbReference type="InterPro" id="IPR050422">
    <property type="entry name" value="X-Pro_aminopeptidase_P"/>
</dbReference>
<feature type="domain" description="Peptidase M24" evidence="4">
    <location>
        <begin position="310"/>
        <end position="522"/>
    </location>
</feature>
<dbReference type="Pfam" id="PF16188">
    <property type="entry name" value="Peptidase_M24_C"/>
    <property type="match status" value="1"/>
</dbReference>
<organism evidence="7 8">
    <name type="scientific">Duncaniella dubosii</name>
    <dbReference type="NCBI Taxonomy" id="2518971"/>
    <lineage>
        <taxon>Bacteria</taxon>
        <taxon>Pseudomonadati</taxon>
        <taxon>Bacteroidota</taxon>
        <taxon>Bacteroidia</taxon>
        <taxon>Bacteroidales</taxon>
        <taxon>Muribaculaceae</taxon>
        <taxon>Duncaniella</taxon>
    </lineage>
</organism>
<evidence type="ECO:0000256" key="1">
    <source>
        <dbReference type="ARBA" id="ARBA00008766"/>
    </source>
</evidence>
<name>A0A4V1D3C8_9BACT</name>
<dbReference type="InterPro" id="IPR036005">
    <property type="entry name" value="Creatinase/aminopeptidase-like"/>
</dbReference>
<gene>
    <name evidence="7" type="ORF">E7747_09875</name>
</gene>
<dbReference type="PANTHER" id="PTHR43763">
    <property type="entry name" value="XAA-PRO AMINOPEPTIDASE 1"/>
    <property type="match status" value="1"/>
</dbReference>
<dbReference type="GO" id="GO:0046872">
    <property type="term" value="F:metal ion binding"/>
    <property type="evidence" value="ECO:0007669"/>
    <property type="project" value="UniProtKB-KW"/>
</dbReference>
<keyword evidence="7" id="KW-0031">Aminopeptidase</keyword>
<accession>A0A4V1D3C8</accession>
<dbReference type="SUPFAM" id="SSF55920">
    <property type="entry name" value="Creatinase/aminopeptidase"/>
    <property type="match status" value="1"/>
</dbReference>